<sequence length="432" mass="48394">MRSFGWSPLVLARIHNRKKKNNMQTRVEQCDVLIIGAGPAGSVAAALLLKQGRRVLVLEREQFPRFSIGESLLPQSMEYLQQAGMLQAVVEAGFQYKNGAAFVRGDRYTDFDFRDKHSPGWGTTYQVQRAQFDQVLANEAERQGAQVRYQHTVTAFDADAEKPRVAVRHTDGTEYIVEAGFVLDASGFGRVLSRLLQLETPSNFPVRGAIFTHIEDGIDVPGFDRNKIRITVHPEHCDVWYWLIPFAGGRCSIGVVAETAFLEQFKGSETERLQTLVMQDPASRALLENARWDTPARQIVGYSSNVKSLWGKGYALLGNAGEFLDPVFSSGVTIAVKSASLAAAALQRQFAGETVDWESEYAIPLKKGVDTFRTFVDSWYSGGFQKVIFYEKQQPEVRRMIAAILAGYAWDDSNPYVKESKRRLKTLEEICS</sequence>
<proteinExistence type="predicted"/>
<dbReference type="Proteomes" id="UP000008392">
    <property type="component" value="Chromosome"/>
</dbReference>
<dbReference type="STRING" id="1005048.CFU_1898"/>
<organism evidence="2 3">
    <name type="scientific">Collimonas fungivorans (strain Ter331)</name>
    <dbReference type="NCBI Taxonomy" id="1005048"/>
    <lineage>
        <taxon>Bacteria</taxon>
        <taxon>Pseudomonadati</taxon>
        <taxon>Pseudomonadota</taxon>
        <taxon>Betaproteobacteria</taxon>
        <taxon>Burkholderiales</taxon>
        <taxon>Oxalobacteraceae</taxon>
        <taxon>Collimonas</taxon>
    </lineage>
</organism>
<dbReference type="InterPro" id="IPR050816">
    <property type="entry name" value="Flavin-dep_Halogenase_NPB"/>
</dbReference>
<evidence type="ECO:0000313" key="3">
    <source>
        <dbReference type="Proteomes" id="UP000008392"/>
    </source>
</evidence>
<feature type="domain" description="FAD-binding" evidence="1">
    <location>
        <begin position="30"/>
        <end position="202"/>
    </location>
</feature>
<dbReference type="SUPFAM" id="SSF51905">
    <property type="entry name" value="FAD/NAD(P)-binding domain"/>
    <property type="match status" value="1"/>
</dbReference>
<reference evidence="2 3" key="5">
    <citation type="journal article" date="2011" name="ISME J.">
        <title>Dual transcriptional profiling of a bacterial/fungal confrontation: Collimonas fungivorans versus Aspergillus niger.</title>
        <authorList>
            <person name="Mela F."/>
            <person name="Fritsche K."/>
            <person name="de Boer W."/>
            <person name="van Veen J.A."/>
            <person name="de Graaff L.H."/>
            <person name="van den Berg M."/>
            <person name="Leveau J.H."/>
        </authorList>
    </citation>
    <scope>NUCLEOTIDE SEQUENCE [LARGE SCALE GENOMIC DNA]</scope>
    <source>
        <strain evidence="2 3">Ter331</strain>
    </source>
</reference>
<dbReference type="Gene3D" id="3.50.50.60">
    <property type="entry name" value="FAD/NAD(P)-binding domain"/>
    <property type="match status" value="1"/>
</dbReference>
<dbReference type="EMBL" id="CP002745">
    <property type="protein sequence ID" value="AEK61730.1"/>
    <property type="molecule type" value="Genomic_DNA"/>
</dbReference>
<keyword evidence="3" id="KW-1185">Reference proteome</keyword>
<gene>
    <name evidence="2" type="ordered locus">CFU_1898</name>
</gene>
<reference evidence="3" key="6">
    <citation type="submission" date="2011-05" db="EMBL/GenBank/DDBJ databases">
        <title>Complete sequence of Collimonas fungivorans Ter331.</title>
        <authorList>
            <person name="Leveau J.H."/>
        </authorList>
    </citation>
    <scope>NUCLEOTIDE SEQUENCE [LARGE SCALE GENOMIC DNA]</scope>
    <source>
        <strain evidence="3">Ter331</strain>
    </source>
</reference>
<dbReference type="EC" id="1.-.-.-" evidence="2"/>
<reference evidence="2 3" key="1">
    <citation type="journal article" date="2004" name="Environ. Microbiol.">
        <title>Phylogeny-function analysis of (meta)genomic libraries: screening for expression of ribosomal RNA genes by large-insert library fluorescent in situ hybridization (LIL-FISH).</title>
        <authorList>
            <person name="Leveau J.H."/>
            <person name="Gerards S."/>
            <person name="de Boer W."/>
            <person name="van Veen J.A."/>
        </authorList>
    </citation>
    <scope>NUCLEOTIDE SEQUENCE [LARGE SCALE GENOMIC DNA]</scope>
    <source>
        <strain evidence="2 3">Ter331</strain>
    </source>
</reference>
<name>G0AK45_COLFT</name>
<reference evidence="2 3" key="3">
    <citation type="journal article" date="2008" name="FEMS Microbiol. Ecol.">
        <title>Identification and characterization of genes underlying chitinolysis in Collimonas fungivorans Ter331.</title>
        <authorList>
            <person name="Fritsche K."/>
            <person name="de Boer W."/>
            <person name="Gerards S."/>
            <person name="van den Berg M."/>
            <person name="van Veen J.A."/>
            <person name="Leveau J.H."/>
        </authorList>
    </citation>
    <scope>NUCLEOTIDE SEQUENCE [LARGE SCALE GENOMIC DNA]</scope>
    <source>
        <strain evidence="2 3">Ter331</strain>
    </source>
</reference>
<evidence type="ECO:0000259" key="1">
    <source>
        <dbReference type="Pfam" id="PF01494"/>
    </source>
</evidence>
<dbReference type="GO" id="GO:0016491">
    <property type="term" value="F:oxidoreductase activity"/>
    <property type="evidence" value="ECO:0007669"/>
    <property type="project" value="UniProtKB-KW"/>
</dbReference>
<reference evidence="2 3" key="4">
    <citation type="journal article" date="2010" name="Environ. Microbiol.">
        <title>The bacterial genus Collimonas: mycophagy, weathering and other adaptive solutions to life in oligotrophic soil environments.</title>
        <authorList>
            <person name="Leveau J.H."/>
            <person name="Uroz S."/>
            <person name="de Boer W."/>
        </authorList>
    </citation>
    <scope>NUCLEOTIDE SEQUENCE [LARGE SCALE GENOMIC DNA]</scope>
    <source>
        <strain evidence="2 3">Ter331</strain>
    </source>
</reference>
<dbReference type="KEGG" id="cfu:CFU_1898"/>
<keyword evidence="2" id="KW-0560">Oxidoreductase</keyword>
<dbReference type="AlphaFoldDB" id="G0AK45"/>
<dbReference type="PANTHER" id="PTHR43747:SF1">
    <property type="entry name" value="SLR1998 PROTEIN"/>
    <property type="match status" value="1"/>
</dbReference>
<dbReference type="eggNOG" id="COG0644">
    <property type="taxonomic scope" value="Bacteria"/>
</dbReference>
<dbReference type="InterPro" id="IPR036188">
    <property type="entry name" value="FAD/NAD-bd_sf"/>
</dbReference>
<dbReference type="Pfam" id="PF01494">
    <property type="entry name" value="FAD_binding_3"/>
    <property type="match status" value="1"/>
</dbReference>
<dbReference type="HOGENOM" id="CLU_024648_4_1_4"/>
<reference evidence="2 3" key="2">
    <citation type="journal article" date="2006" name="J. Microbiol. Methods">
        <title>Genomic flank-sequencing of plasposon insertion sites for rapid identification of functional genes.</title>
        <authorList>
            <person name="Leveau J.H."/>
            <person name="Gerards S."/>
            <person name="Fritsche K."/>
            <person name="Zondag G."/>
            <person name="van Veen J.A."/>
        </authorList>
    </citation>
    <scope>NUCLEOTIDE SEQUENCE [LARGE SCALE GENOMIC DNA]</scope>
    <source>
        <strain evidence="2 3">Ter331</strain>
    </source>
</reference>
<evidence type="ECO:0000313" key="2">
    <source>
        <dbReference type="EMBL" id="AEK61730.1"/>
    </source>
</evidence>
<dbReference type="PANTHER" id="PTHR43747">
    <property type="entry name" value="FAD-BINDING PROTEIN"/>
    <property type="match status" value="1"/>
</dbReference>
<accession>G0AK45</accession>
<dbReference type="GO" id="GO:0071949">
    <property type="term" value="F:FAD binding"/>
    <property type="evidence" value="ECO:0007669"/>
    <property type="project" value="InterPro"/>
</dbReference>
<protein>
    <submittedName>
        <fullName evidence="2">FAD-binding protein, inferred for ABFAE pathway</fullName>
        <ecNumber evidence="2">1.-.-.-</ecNumber>
    </submittedName>
</protein>
<dbReference type="InterPro" id="IPR002938">
    <property type="entry name" value="FAD-bd"/>
</dbReference>